<protein>
    <submittedName>
        <fullName evidence="1">N-formylglutamate amidohydrolase</fullName>
    </submittedName>
</protein>
<dbReference type="RefSeq" id="WP_381515695.1">
    <property type="nucleotide sequence ID" value="NZ_JBHUEL010000011.1"/>
</dbReference>
<gene>
    <name evidence="1" type="ORF">ACFSAG_13255</name>
</gene>
<name>A0ABW4MFK5_9SPHN</name>
<dbReference type="InterPro" id="IPR007709">
    <property type="entry name" value="N-FG_amidohydro"/>
</dbReference>
<accession>A0ABW4MFK5</accession>
<dbReference type="Proteomes" id="UP001597215">
    <property type="component" value="Unassembled WGS sequence"/>
</dbReference>
<dbReference type="Gene3D" id="3.40.630.40">
    <property type="entry name" value="Zn-dependent exopeptidases"/>
    <property type="match status" value="1"/>
</dbReference>
<organism evidence="1 2">
    <name type="scientific">Sphingorhabdus buctiana</name>
    <dbReference type="NCBI Taxonomy" id="1508805"/>
    <lineage>
        <taxon>Bacteria</taxon>
        <taxon>Pseudomonadati</taxon>
        <taxon>Pseudomonadota</taxon>
        <taxon>Alphaproteobacteria</taxon>
        <taxon>Sphingomonadales</taxon>
        <taxon>Sphingomonadaceae</taxon>
        <taxon>Sphingorhabdus</taxon>
    </lineage>
</organism>
<proteinExistence type="predicted"/>
<reference evidence="2" key="1">
    <citation type="journal article" date="2019" name="Int. J. Syst. Evol. Microbiol.">
        <title>The Global Catalogue of Microorganisms (GCM) 10K type strain sequencing project: providing services to taxonomists for standard genome sequencing and annotation.</title>
        <authorList>
            <consortium name="The Broad Institute Genomics Platform"/>
            <consortium name="The Broad Institute Genome Sequencing Center for Infectious Disease"/>
            <person name="Wu L."/>
            <person name="Ma J."/>
        </authorList>
    </citation>
    <scope>NUCLEOTIDE SEQUENCE [LARGE SCALE GENOMIC DNA]</scope>
    <source>
        <strain evidence="2">CGMCC 1.12449</strain>
    </source>
</reference>
<dbReference type="SUPFAM" id="SSF53187">
    <property type="entry name" value="Zn-dependent exopeptidases"/>
    <property type="match status" value="1"/>
</dbReference>
<evidence type="ECO:0000313" key="1">
    <source>
        <dbReference type="EMBL" id="MFD1767808.1"/>
    </source>
</evidence>
<comment type="caution">
    <text evidence="1">The sequence shown here is derived from an EMBL/GenBank/DDBJ whole genome shotgun (WGS) entry which is preliminary data.</text>
</comment>
<keyword evidence="2" id="KW-1185">Reference proteome</keyword>
<dbReference type="EMBL" id="JBHUEL010000011">
    <property type="protein sequence ID" value="MFD1767808.1"/>
    <property type="molecule type" value="Genomic_DNA"/>
</dbReference>
<sequence length="297" mass="33003">MTQADGQLPLNRQNDCGFRLFNLEQADFPILVSVPHSGRDYPTAILENLRIPPHELLRLEDRYADRLIAPALAQGIPAIIANRARAWIDLNRSVEELDPAMVSGWDNSPRPVGSAKMRGGLGLVPRRLMQSGDIWKSPFGISDIRQRIETYHSPYHESISAQLARLRDRFGVALLVDIHSMPPLVPVAGHRPHIVIGDRFGQSAASIYSEMLIERLKQAGMPVALNHPYPGDYILRRHADVRRNVHAIQIEIDRTLYLDSELREPSAGLESTAAIISEMLALLIDLLGGTAMSLAAE</sequence>
<dbReference type="Pfam" id="PF05013">
    <property type="entry name" value="FGase"/>
    <property type="match status" value="1"/>
</dbReference>
<evidence type="ECO:0000313" key="2">
    <source>
        <dbReference type="Proteomes" id="UP001597215"/>
    </source>
</evidence>